<keyword evidence="2" id="KW-1185">Reference proteome</keyword>
<dbReference type="OrthoDB" id="10262413at2759"/>
<dbReference type="EMBL" id="VUJU01002990">
    <property type="protein sequence ID" value="KAF0759450.1"/>
    <property type="molecule type" value="Genomic_DNA"/>
</dbReference>
<name>A0A6G0YPL7_APHCR</name>
<evidence type="ECO:0000313" key="2">
    <source>
        <dbReference type="Proteomes" id="UP000478052"/>
    </source>
</evidence>
<comment type="caution">
    <text evidence="1">The sequence shown here is derived from an EMBL/GenBank/DDBJ whole genome shotgun (WGS) entry which is preliminary data.</text>
</comment>
<keyword evidence="1" id="KW-0808">Transferase</keyword>
<keyword evidence="1" id="KW-0418">Kinase</keyword>
<proteinExistence type="predicted"/>
<sequence>MNSLNILTNESIVFQFPTIFEYSYAQMHSKRQKQCGQSFSKNKIFINNGDTFNGKYIIEYFKKTTNINKTTVINGNYINTTLISKAKNNFYNTELHKIINETQDFSLLTENINIMSSIGLLTKKQYQEFIDQPSNTMKINYLRNEFNKLGIFFKPHLMPLQKPTTKFKKMVQDDTNLKIITSLLNEQSSTVHEHLKNCEVIKTNKVLTKLLQCSVTLFDITNDPVIELEQARLSFNYIYNELINYSDEEIIKSKEKGIIRKFILISTSMTWVKEIYNDQMCSENEEVNISFTQKSILERLPIAKYQNIFEFEKLLLKSNSSKIKDIFKTYIIGTGIIYGHEENAFRYVFTNAWHNPKEMYITTLNRIVPVFHVNELAKLVFIISKYDSIKNNYVLAAEQKSYGFNNIIKSVRDELSSAQLVLKEDHLIINQYKFNSFTWDLICSDLNIDTMLDIIVPDYQIPQTSIISNMKELIHEFIEANNLYSLKIIVSGQPTHMSSNIAERLAKYYKVQLIEITNLTNNYFTLLKNDLIELELKMKDLCIKQTNIKHTLATLIAQFNEWLEQIDEQWSIDNYSLNEQNNNEMMNDTNKNLEIENNNTYISNHEIFINQSENSLNLNGLRYDNYFKEHENYRLFTKNKIDLLENDREINDIKFMILNLNAKYDEYKNNFNKNKGQLDNYYLLPLIKESLSSFSCRNQGYVLNIFPLYVEQIEFIFNKDISDITYPNTIILLSYNDIITNIQKCCEDTCSTIINESSKVCLNCNNLEQNIEIISNSFDSQSSVINYEQEVSINNSITKTNMHSKNITESTYANNNQNYESTLINDLDNYCTNKGIIIHRLNVPLELADKTIAHNLQYKFYTDTIISLIGHNSFKDIQYENALNGTNESQITPTKESSTIIKINRKLQISSNKLNIMKEQWKKDIDKNLNREKKQEHRNLVKIYNFLSTNILPTILKEVSLGSNKCSQFPEKVLNKTKLCNTQIDETLACEKITHNI</sequence>
<organism evidence="1 2">
    <name type="scientific">Aphis craccivora</name>
    <name type="common">Cowpea aphid</name>
    <dbReference type="NCBI Taxonomy" id="307492"/>
    <lineage>
        <taxon>Eukaryota</taxon>
        <taxon>Metazoa</taxon>
        <taxon>Ecdysozoa</taxon>
        <taxon>Arthropoda</taxon>
        <taxon>Hexapoda</taxon>
        <taxon>Insecta</taxon>
        <taxon>Pterygota</taxon>
        <taxon>Neoptera</taxon>
        <taxon>Paraneoptera</taxon>
        <taxon>Hemiptera</taxon>
        <taxon>Sternorrhyncha</taxon>
        <taxon>Aphidomorpha</taxon>
        <taxon>Aphidoidea</taxon>
        <taxon>Aphididae</taxon>
        <taxon>Aphidini</taxon>
        <taxon>Aphis</taxon>
        <taxon>Aphis</taxon>
    </lineage>
</organism>
<dbReference type="Gene3D" id="3.40.50.300">
    <property type="entry name" value="P-loop containing nucleotide triphosphate hydrolases"/>
    <property type="match status" value="1"/>
</dbReference>
<gene>
    <name evidence="1" type="ORF">FWK35_00012887</name>
</gene>
<dbReference type="AlphaFoldDB" id="A0A6G0YPL7"/>
<dbReference type="Proteomes" id="UP000478052">
    <property type="component" value="Unassembled WGS sequence"/>
</dbReference>
<dbReference type="GO" id="GO:0016301">
    <property type="term" value="F:kinase activity"/>
    <property type="evidence" value="ECO:0007669"/>
    <property type="project" value="UniProtKB-KW"/>
</dbReference>
<accession>A0A6G0YPL7</accession>
<evidence type="ECO:0000313" key="1">
    <source>
        <dbReference type="EMBL" id="KAF0759450.1"/>
    </source>
</evidence>
<dbReference type="InterPro" id="IPR027417">
    <property type="entry name" value="P-loop_NTPase"/>
</dbReference>
<protein>
    <submittedName>
        <fullName evidence="1">Adenylate kinase 7-like</fullName>
    </submittedName>
</protein>
<reference evidence="1 2" key="1">
    <citation type="submission" date="2019-08" db="EMBL/GenBank/DDBJ databases">
        <title>Whole genome of Aphis craccivora.</title>
        <authorList>
            <person name="Voronova N.V."/>
            <person name="Shulinski R.S."/>
            <person name="Bandarenka Y.V."/>
            <person name="Zhorov D.G."/>
            <person name="Warner D."/>
        </authorList>
    </citation>
    <scope>NUCLEOTIDE SEQUENCE [LARGE SCALE GENOMIC DNA]</scope>
    <source>
        <strain evidence="1">180601</strain>
        <tissue evidence="1">Whole Body</tissue>
    </source>
</reference>